<protein>
    <submittedName>
        <fullName evidence="3">EscU/YscU/HrcU family type III secretion system export apparatus switch protein</fullName>
    </submittedName>
</protein>
<feature type="compositionally biased region" description="Basic and acidic residues" evidence="1">
    <location>
        <begin position="92"/>
        <end position="106"/>
    </location>
</feature>
<feature type="region of interest" description="Disordered" evidence="1">
    <location>
        <begin position="92"/>
        <end position="121"/>
    </location>
</feature>
<keyword evidence="4" id="KW-1185">Reference proteome</keyword>
<dbReference type="PANTHER" id="PTHR30531">
    <property type="entry name" value="FLAGELLAR BIOSYNTHETIC PROTEIN FLHB"/>
    <property type="match status" value="1"/>
</dbReference>
<organism evidence="3 4">
    <name type="scientific">Tepidiforma flava</name>
    <dbReference type="NCBI Taxonomy" id="3004094"/>
    <lineage>
        <taxon>Bacteria</taxon>
        <taxon>Bacillati</taxon>
        <taxon>Chloroflexota</taxon>
        <taxon>Tepidiformia</taxon>
        <taxon>Tepidiformales</taxon>
        <taxon>Tepidiformaceae</taxon>
        <taxon>Tepidiforma</taxon>
    </lineage>
</organism>
<gene>
    <name evidence="3" type="ORF">O0235_09350</name>
</gene>
<accession>A0ABY7ME16</accession>
<keyword evidence="2" id="KW-1133">Transmembrane helix</keyword>
<dbReference type="Gene3D" id="6.10.250.2080">
    <property type="match status" value="1"/>
</dbReference>
<sequence>MVSVDGLFRLAKSLLKFVMASPLVVGLTLRAQFADLAGLGALSIGAAVTARLASLGFDIAFRAAGVLFLLALADYAWQRRQHLKRLRMTKHEVKQELKETDGDPHIKAAIQPPAPAAPQSA</sequence>
<feature type="compositionally biased region" description="Pro residues" evidence="1">
    <location>
        <begin position="112"/>
        <end position="121"/>
    </location>
</feature>
<feature type="transmembrane region" description="Helical" evidence="2">
    <location>
        <begin position="59"/>
        <end position="77"/>
    </location>
</feature>
<evidence type="ECO:0000313" key="3">
    <source>
        <dbReference type="EMBL" id="WBL37541.1"/>
    </source>
</evidence>
<dbReference type="Pfam" id="PF01312">
    <property type="entry name" value="Bac_export_2"/>
    <property type="match status" value="1"/>
</dbReference>
<feature type="transmembrane region" description="Helical" evidence="2">
    <location>
        <begin position="6"/>
        <end position="29"/>
    </location>
</feature>
<proteinExistence type="predicted"/>
<evidence type="ECO:0000313" key="4">
    <source>
        <dbReference type="Proteomes" id="UP001212803"/>
    </source>
</evidence>
<dbReference type="EMBL" id="CP115149">
    <property type="protein sequence ID" value="WBL37541.1"/>
    <property type="molecule type" value="Genomic_DNA"/>
</dbReference>
<reference evidence="3 4" key="1">
    <citation type="journal article" date="2023" name="ISME J.">
        <title>Thermophilic Dehalococcoidia with unusual traits shed light on an unexpected past.</title>
        <authorList>
            <person name="Palmer M."/>
            <person name="Covington J.K."/>
            <person name="Zhou E.M."/>
            <person name="Thomas S.C."/>
            <person name="Habib N."/>
            <person name="Seymour C.O."/>
            <person name="Lai D."/>
            <person name="Johnston J."/>
            <person name="Hashimi A."/>
            <person name="Jiao J.Y."/>
            <person name="Muok A.R."/>
            <person name="Liu L."/>
            <person name="Xian W.D."/>
            <person name="Zhi X.Y."/>
            <person name="Li M.M."/>
            <person name="Silva L.P."/>
            <person name="Bowen B.P."/>
            <person name="Louie K."/>
            <person name="Briegel A."/>
            <person name="Pett-Ridge J."/>
            <person name="Weber P.K."/>
            <person name="Tocheva E.I."/>
            <person name="Woyke T."/>
            <person name="Northen T.R."/>
            <person name="Mayali X."/>
            <person name="Li W.J."/>
            <person name="Hedlund B.P."/>
        </authorList>
    </citation>
    <scope>NUCLEOTIDE SEQUENCE [LARGE SCALE GENOMIC DNA]</scope>
    <source>
        <strain evidence="3 4">YIM 72310</strain>
    </source>
</reference>
<evidence type="ECO:0000256" key="2">
    <source>
        <dbReference type="SAM" id="Phobius"/>
    </source>
</evidence>
<dbReference type="Proteomes" id="UP001212803">
    <property type="component" value="Chromosome"/>
</dbReference>
<feature type="transmembrane region" description="Helical" evidence="2">
    <location>
        <begin position="36"/>
        <end position="53"/>
    </location>
</feature>
<dbReference type="PRINTS" id="PR00950">
    <property type="entry name" value="TYPE3IMSPROT"/>
</dbReference>
<dbReference type="InterPro" id="IPR006135">
    <property type="entry name" value="T3SS_substrate_exporter"/>
</dbReference>
<name>A0ABY7ME16_9CHLR</name>
<evidence type="ECO:0000256" key="1">
    <source>
        <dbReference type="SAM" id="MobiDB-lite"/>
    </source>
</evidence>
<keyword evidence="2" id="KW-0472">Membrane</keyword>
<dbReference type="RefSeq" id="WP_270058054.1">
    <property type="nucleotide sequence ID" value="NZ_CP115149.1"/>
</dbReference>
<keyword evidence="2" id="KW-0812">Transmembrane</keyword>
<dbReference type="PANTHER" id="PTHR30531:SF12">
    <property type="entry name" value="FLAGELLAR BIOSYNTHETIC PROTEIN FLHB"/>
    <property type="match status" value="1"/>
</dbReference>